<dbReference type="AlphaFoldDB" id="A0A9E7JAS8"/>
<reference evidence="2" key="1">
    <citation type="submission" date="2022-05" db="EMBL/GenBank/DDBJ databases">
        <title>The Musa troglodytarum L. genome provides insights into the mechanism of non-climacteric behaviour and enrichment of carotenoids.</title>
        <authorList>
            <person name="Wang J."/>
        </authorList>
    </citation>
    <scope>NUCLEOTIDE SEQUENCE</scope>
    <source>
        <tissue evidence="2">Leaf</tissue>
    </source>
</reference>
<keyword evidence="3" id="KW-1185">Reference proteome</keyword>
<evidence type="ECO:0000313" key="3">
    <source>
        <dbReference type="Proteomes" id="UP001055439"/>
    </source>
</evidence>
<gene>
    <name evidence="2" type="ORF">MUK42_36173</name>
</gene>
<name>A0A9E7JAS8_9LILI</name>
<dbReference type="EMBL" id="CP097502">
    <property type="protein sequence ID" value="URD73562.1"/>
    <property type="molecule type" value="Genomic_DNA"/>
</dbReference>
<protein>
    <submittedName>
        <fullName evidence="2">Uncharacterized protein</fullName>
    </submittedName>
</protein>
<feature type="region of interest" description="Disordered" evidence="1">
    <location>
        <begin position="1"/>
        <end position="45"/>
    </location>
</feature>
<organism evidence="2 3">
    <name type="scientific">Musa troglodytarum</name>
    <name type="common">fe'i banana</name>
    <dbReference type="NCBI Taxonomy" id="320322"/>
    <lineage>
        <taxon>Eukaryota</taxon>
        <taxon>Viridiplantae</taxon>
        <taxon>Streptophyta</taxon>
        <taxon>Embryophyta</taxon>
        <taxon>Tracheophyta</taxon>
        <taxon>Spermatophyta</taxon>
        <taxon>Magnoliopsida</taxon>
        <taxon>Liliopsida</taxon>
        <taxon>Zingiberales</taxon>
        <taxon>Musaceae</taxon>
        <taxon>Musa</taxon>
    </lineage>
</organism>
<evidence type="ECO:0000313" key="2">
    <source>
        <dbReference type="EMBL" id="URD73562.1"/>
    </source>
</evidence>
<evidence type="ECO:0000256" key="1">
    <source>
        <dbReference type="SAM" id="MobiDB-lite"/>
    </source>
</evidence>
<feature type="compositionally biased region" description="Polar residues" evidence="1">
    <location>
        <begin position="19"/>
        <end position="29"/>
    </location>
</feature>
<sequence>MASVGIQMGERKGGGHVRLSSSASSSPCGETTAAMEKKRERERDSPRSLLCLSAMPCSPVAPTAAWNLFQCAIVNGRKNTVQLPCLRVSGEPSDRFPRSRTSVEATRQPWAPPSFCEDRPLFRSFVETGNLPLTWNAK</sequence>
<accession>A0A9E7JAS8</accession>
<feature type="region of interest" description="Disordered" evidence="1">
    <location>
        <begin position="91"/>
        <end position="111"/>
    </location>
</feature>
<proteinExistence type="predicted"/>
<feature type="compositionally biased region" description="Basic and acidic residues" evidence="1">
    <location>
        <begin position="35"/>
        <end position="45"/>
    </location>
</feature>
<dbReference type="Proteomes" id="UP001055439">
    <property type="component" value="Chromosome 1"/>
</dbReference>